<evidence type="ECO:0000256" key="5">
    <source>
        <dbReference type="ARBA" id="ARBA00023172"/>
    </source>
</evidence>
<dbReference type="InterPro" id="IPR013083">
    <property type="entry name" value="Znf_RING/FYVE/PHD"/>
</dbReference>
<keyword evidence="4 8" id="KW-0378">Hydrolase</keyword>
<dbReference type="GO" id="GO:0008821">
    <property type="term" value="F:crossover junction DNA endonuclease activity"/>
    <property type="evidence" value="ECO:0007669"/>
    <property type="project" value="TreeGrafter"/>
</dbReference>
<evidence type="ECO:0000256" key="2">
    <source>
        <dbReference type="ARBA" id="ARBA00022759"/>
    </source>
</evidence>
<evidence type="ECO:0000256" key="1">
    <source>
        <dbReference type="ARBA" id="ARBA00022722"/>
    </source>
</evidence>
<comment type="similarity">
    <text evidence="8">Belongs to the SLX1 family.</text>
</comment>
<dbReference type="CDD" id="cd10455">
    <property type="entry name" value="GIY-YIG_SLX1"/>
    <property type="match status" value="1"/>
</dbReference>
<proteinExistence type="inferred from homology"/>
<feature type="compositionally biased region" description="Acidic residues" evidence="9">
    <location>
        <begin position="344"/>
        <end position="354"/>
    </location>
</feature>
<evidence type="ECO:0000259" key="10">
    <source>
        <dbReference type="PROSITE" id="PS50164"/>
    </source>
</evidence>
<protein>
    <submittedName>
        <fullName evidence="11">CYFA0S30e00386g1_1</fullName>
    </submittedName>
</protein>
<dbReference type="InterPro" id="IPR035901">
    <property type="entry name" value="GIY-YIG_endonuc_sf"/>
</dbReference>
<evidence type="ECO:0000256" key="7">
    <source>
        <dbReference type="ARBA" id="ARBA00023242"/>
    </source>
</evidence>
<dbReference type="PROSITE" id="PS50164">
    <property type="entry name" value="GIY_YIG"/>
    <property type="match status" value="1"/>
</dbReference>
<dbReference type="InterPro" id="IPR000305">
    <property type="entry name" value="GIY-YIG_endonuc"/>
</dbReference>
<organism evidence="11">
    <name type="scientific">Cyberlindnera fabianii</name>
    <name type="common">Yeast</name>
    <name type="synonym">Hansenula fabianii</name>
    <dbReference type="NCBI Taxonomy" id="36022"/>
    <lineage>
        <taxon>Eukaryota</taxon>
        <taxon>Fungi</taxon>
        <taxon>Dikarya</taxon>
        <taxon>Ascomycota</taxon>
        <taxon>Saccharomycotina</taxon>
        <taxon>Saccharomycetes</taxon>
        <taxon>Phaffomycetales</taxon>
        <taxon>Phaffomycetaceae</taxon>
        <taxon>Cyberlindnera</taxon>
    </lineage>
</organism>
<keyword evidence="6 8" id="KW-0234">DNA repair</keyword>
<comment type="caution">
    <text evidence="8">Lacks conserved residue(s) required for the propagation of feature annotation.</text>
</comment>
<dbReference type="GO" id="GO:0000724">
    <property type="term" value="P:double-strand break repair via homologous recombination"/>
    <property type="evidence" value="ECO:0007669"/>
    <property type="project" value="TreeGrafter"/>
</dbReference>
<reference evidence="11" key="1">
    <citation type="journal article" date="2014" name="Genome Announc.">
        <title>Genome sequence of the yeast Cyberlindnera fabianii (Hansenula fabianii).</title>
        <authorList>
            <person name="Freel K.C."/>
            <person name="Sarilar V."/>
            <person name="Neuveglise C."/>
            <person name="Devillers H."/>
            <person name="Friedrich A."/>
            <person name="Schacherer J."/>
        </authorList>
    </citation>
    <scope>NUCLEOTIDE SEQUENCE</scope>
    <source>
        <strain evidence="11">YJS4271</strain>
    </source>
</reference>
<evidence type="ECO:0000256" key="8">
    <source>
        <dbReference type="HAMAP-Rule" id="MF_03100"/>
    </source>
</evidence>
<evidence type="ECO:0000313" key="11">
    <source>
        <dbReference type="EMBL" id="CDR47209.1"/>
    </source>
</evidence>
<dbReference type="SUPFAM" id="SSF82771">
    <property type="entry name" value="GIY-YIG endonuclease"/>
    <property type="match status" value="1"/>
</dbReference>
<dbReference type="SMART" id="SM00465">
    <property type="entry name" value="GIYc"/>
    <property type="match status" value="1"/>
</dbReference>
<dbReference type="InterPro" id="IPR027520">
    <property type="entry name" value="Slx1"/>
</dbReference>
<dbReference type="InterPro" id="IPR050381">
    <property type="entry name" value="SLX1_endonuclease"/>
</dbReference>
<dbReference type="AlphaFoldDB" id="A0A061BH45"/>
<feature type="domain" description="GIY-YIG" evidence="10">
    <location>
        <begin position="15"/>
        <end position="97"/>
    </location>
</feature>
<keyword evidence="1 8" id="KW-0540">Nuclease</keyword>
<dbReference type="OrthoDB" id="24645at2759"/>
<accession>A0A061BH45</accession>
<evidence type="ECO:0000256" key="3">
    <source>
        <dbReference type="ARBA" id="ARBA00022763"/>
    </source>
</evidence>
<dbReference type="PhylomeDB" id="A0A061BH45"/>
<dbReference type="EMBL" id="LK052915">
    <property type="protein sequence ID" value="CDR47209.1"/>
    <property type="molecule type" value="Genomic_DNA"/>
</dbReference>
<evidence type="ECO:0000256" key="9">
    <source>
        <dbReference type="SAM" id="MobiDB-lite"/>
    </source>
</evidence>
<dbReference type="GO" id="GO:0017108">
    <property type="term" value="F:5'-flap endonuclease activity"/>
    <property type="evidence" value="ECO:0007669"/>
    <property type="project" value="InterPro"/>
</dbReference>
<sequence length="362" mass="41363">MGYKKDTVKVHIVPQLYGVYLVQSIPKKNSFYIGSTNDPERRLQQHNGLKTGGAYRTKPLAKRPWQMILYVHGFPSKATALSFEFSFQHAYKSRHIPSSERIVTSKSGGHSMAHKLLFVRQLIKSPFFSKMGLKVQLFTNEAYKCWCDNKFGVLISDRVNVQYVDEDKRDLDINLGHVKQFKDKVIQCDKEVLSKYSKTFEFGELECILCPEKIDYINSDQFPLVAMCYRCDCLTHLSCLAREFIEQTKDKEDEQMRLTQKKQRAQRKNISSGNDIGREEPVFIPDGGIIPSKGTCPKCGKMLMWPTLVRNATRARASQGFTLEEPLTQSGSQFLPKESQSGDYDVDGDDDEDISIVPDLNE</sequence>
<name>A0A061BH45_CYBFA</name>
<dbReference type="HAMAP" id="MF_03100">
    <property type="entry name" value="Endonuc_su_Slx1"/>
    <property type="match status" value="1"/>
</dbReference>
<dbReference type="VEuPathDB" id="FungiDB:BON22_4696"/>
<keyword evidence="2 8" id="KW-0255">Endonuclease</keyword>
<dbReference type="Gene3D" id="3.40.1440.10">
    <property type="entry name" value="GIY-YIG endonuclease"/>
    <property type="match status" value="1"/>
</dbReference>
<keyword evidence="5 8" id="KW-0233">DNA recombination</keyword>
<feature type="region of interest" description="Disordered" evidence="9">
    <location>
        <begin position="320"/>
        <end position="362"/>
    </location>
</feature>
<dbReference type="Gene3D" id="3.30.40.10">
    <property type="entry name" value="Zinc/RING finger domain, C3HC4 (zinc finger)"/>
    <property type="match status" value="1"/>
</dbReference>
<feature type="region of interest" description="Disordered" evidence="9">
    <location>
        <begin position="251"/>
        <end position="284"/>
    </location>
</feature>
<keyword evidence="3 8" id="KW-0227">DNA damage</keyword>
<dbReference type="Pfam" id="PF01541">
    <property type="entry name" value="GIY-YIG"/>
    <property type="match status" value="1"/>
</dbReference>
<dbReference type="PANTHER" id="PTHR20208">
    <property type="entry name" value="STRUCTURE-SPECIFIC ENDONUCLEASE SUBUNIT SLX1"/>
    <property type="match status" value="1"/>
</dbReference>
<comment type="function">
    <text evidence="8">Catalytic subunit of the SLX1-SLX4 structure-specific endonuclease that resolves DNA secondary structures generated during DNA repair and recombination. Has endonuclease activity towards branched DNA substrates, introducing single-strand cuts in duplex DNA close to junctions with ss-DNA.</text>
</comment>
<comment type="subunit">
    <text evidence="8">Forms a heterodimer with SLX4.</text>
</comment>
<evidence type="ECO:0000256" key="4">
    <source>
        <dbReference type="ARBA" id="ARBA00022801"/>
    </source>
</evidence>
<keyword evidence="7 8" id="KW-0539">Nucleus</keyword>
<comment type="subcellular location">
    <subcellularLocation>
        <location evidence="8">Nucleus</location>
    </subcellularLocation>
</comment>
<dbReference type="GO" id="GO:0033557">
    <property type="term" value="C:Slx1-Slx4 complex"/>
    <property type="evidence" value="ECO:0007669"/>
    <property type="project" value="UniProtKB-UniRule"/>
</dbReference>
<comment type="cofactor">
    <cofactor evidence="8">
        <name>a divalent metal cation</name>
        <dbReference type="ChEBI" id="CHEBI:60240"/>
    </cofactor>
</comment>
<evidence type="ECO:0000256" key="6">
    <source>
        <dbReference type="ARBA" id="ARBA00023204"/>
    </source>
</evidence>
<dbReference type="PANTHER" id="PTHR20208:SF10">
    <property type="entry name" value="STRUCTURE-SPECIFIC ENDONUCLEASE SUBUNIT SLX1"/>
    <property type="match status" value="1"/>
</dbReference>
<gene>
    <name evidence="11" type="ORF">CYFA0S_30e00386g</name>
</gene>